<dbReference type="InterPro" id="IPR009057">
    <property type="entry name" value="Homeodomain-like_sf"/>
</dbReference>
<dbReference type="Proteomes" id="UP000246569">
    <property type="component" value="Unassembled WGS sequence"/>
</dbReference>
<dbReference type="Pfam" id="PF17932">
    <property type="entry name" value="TetR_C_24"/>
    <property type="match status" value="1"/>
</dbReference>
<keyword evidence="1" id="KW-0805">Transcription regulation</keyword>
<dbReference type="SUPFAM" id="SSF48498">
    <property type="entry name" value="Tetracyclin repressor-like, C-terminal domain"/>
    <property type="match status" value="1"/>
</dbReference>
<sequence length="201" mass="22778">MTKEPTGRRERKRQQTADAIADTAWQLFESEGYATVTMEAIAAAADVAKGTLYKHFPVKEALLRHRFHRELAEALTDLLTELDALPSAAARLHAFFARSAEWSQTRRDYLPHYLRYRLNEPCNERLQQQRSGLEDIFTRLIAAGQRSGEFRAQPSAAVAAQYLSFLQLGALMRWLNEPAIELGTEYGAMLDLFLHGLEVTP</sequence>
<evidence type="ECO:0000313" key="7">
    <source>
        <dbReference type="Proteomes" id="UP000246569"/>
    </source>
</evidence>
<comment type="caution">
    <text evidence="6">The sequence shown here is derived from an EMBL/GenBank/DDBJ whole genome shotgun (WGS) entry which is preliminary data.</text>
</comment>
<dbReference type="PANTHER" id="PTHR30055:SF234">
    <property type="entry name" value="HTH-TYPE TRANSCRIPTIONAL REGULATOR BETI"/>
    <property type="match status" value="1"/>
</dbReference>
<dbReference type="PANTHER" id="PTHR30055">
    <property type="entry name" value="HTH-TYPE TRANSCRIPTIONAL REGULATOR RUTR"/>
    <property type="match status" value="1"/>
</dbReference>
<dbReference type="PROSITE" id="PS50977">
    <property type="entry name" value="HTH_TETR_2"/>
    <property type="match status" value="1"/>
</dbReference>
<evidence type="ECO:0000313" key="6">
    <source>
        <dbReference type="EMBL" id="PWV59846.1"/>
    </source>
</evidence>
<gene>
    <name evidence="6" type="ORF">C7443_10999</name>
</gene>
<feature type="domain" description="HTH tetR-type" evidence="5">
    <location>
        <begin position="14"/>
        <end position="74"/>
    </location>
</feature>
<proteinExistence type="predicted"/>
<dbReference type="InterPro" id="IPR050109">
    <property type="entry name" value="HTH-type_TetR-like_transc_reg"/>
</dbReference>
<dbReference type="Gene3D" id="1.10.357.10">
    <property type="entry name" value="Tetracycline Repressor, domain 2"/>
    <property type="match status" value="1"/>
</dbReference>
<organism evidence="6 7">
    <name type="scientific">Plasticicumulans acidivorans</name>
    <dbReference type="NCBI Taxonomy" id="886464"/>
    <lineage>
        <taxon>Bacteria</taxon>
        <taxon>Pseudomonadati</taxon>
        <taxon>Pseudomonadota</taxon>
        <taxon>Gammaproteobacteria</taxon>
        <taxon>Candidatus Competibacteraceae</taxon>
        <taxon>Plasticicumulans</taxon>
    </lineage>
</organism>
<evidence type="ECO:0000256" key="2">
    <source>
        <dbReference type="ARBA" id="ARBA00023125"/>
    </source>
</evidence>
<reference evidence="6 7" key="1">
    <citation type="submission" date="2018-05" db="EMBL/GenBank/DDBJ databases">
        <title>Genomic Encyclopedia of Type Strains, Phase IV (KMG-IV): sequencing the most valuable type-strain genomes for metagenomic binning, comparative biology and taxonomic classification.</title>
        <authorList>
            <person name="Goeker M."/>
        </authorList>
    </citation>
    <scope>NUCLEOTIDE SEQUENCE [LARGE SCALE GENOMIC DNA]</scope>
    <source>
        <strain evidence="6 7">DSM 23606</strain>
    </source>
</reference>
<dbReference type="SUPFAM" id="SSF46689">
    <property type="entry name" value="Homeodomain-like"/>
    <property type="match status" value="1"/>
</dbReference>
<dbReference type="InterPro" id="IPR001647">
    <property type="entry name" value="HTH_TetR"/>
</dbReference>
<dbReference type="GO" id="GO:0000976">
    <property type="term" value="F:transcription cis-regulatory region binding"/>
    <property type="evidence" value="ECO:0007669"/>
    <property type="project" value="TreeGrafter"/>
</dbReference>
<evidence type="ECO:0000256" key="4">
    <source>
        <dbReference type="PROSITE-ProRule" id="PRU00335"/>
    </source>
</evidence>
<keyword evidence="2 4" id="KW-0238">DNA-binding</keyword>
<dbReference type="InterPro" id="IPR036271">
    <property type="entry name" value="Tet_transcr_reg_TetR-rel_C_sf"/>
</dbReference>
<dbReference type="EMBL" id="QGTJ01000009">
    <property type="protein sequence ID" value="PWV59846.1"/>
    <property type="molecule type" value="Genomic_DNA"/>
</dbReference>
<dbReference type="RefSeq" id="WP_110019452.1">
    <property type="nucleotide sequence ID" value="NZ_QGTJ01000009.1"/>
</dbReference>
<dbReference type="GO" id="GO:0003700">
    <property type="term" value="F:DNA-binding transcription factor activity"/>
    <property type="evidence" value="ECO:0007669"/>
    <property type="project" value="TreeGrafter"/>
</dbReference>
<evidence type="ECO:0000259" key="5">
    <source>
        <dbReference type="PROSITE" id="PS50977"/>
    </source>
</evidence>
<keyword evidence="7" id="KW-1185">Reference proteome</keyword>
<evidence type="ECO:0000256" key="3">
    <source>
        <dbReference type="ARBA" id="ARBA00023163"/>
    </source>
</evidence>
<dbReference type="InterPro" id="IPR041490">
    <property type="entry name" value="KstR2_TetR_C"/>
</dbReference>
<name>A0A317MS97_9GAMM</name>
<dbReference type="AlphaFoldDB" id="A0A317MS97"/>
<dbReference type="OrthoDB" id="8535430at2"/>
<protein>
    <submittedName>
        <fullName evidence="6">TetR family transcriptional regulator</fullName>
    </submittedName>
</protein>
<dbReference type="Pfam" id="PF00440">
    <property type="entry name" value="TetR_N"/>
    <property type="match status" value="1"/>
</dbReference>
<keyword evidence="3" id="KW-0804">Transcription</keyword>
<evidence type="ECO:0000256" key="1">
    <source>
        <dbReference type="ARBA" id="ARBA00023015"/>
    </source>
</evidence>
<accession>A0A317MS97</accession>
<feature type="DNA-binding region" description="H-T-H motif" evidence="4">
    <location>
        <begin position="37"/>
        <end position="56"/>
    </location>
</feature>
<dbReference type="PRINTS" id="PR00455">
    <property type="entry name" value="HTHTETR"/>
</dbReference>